<reference evidence="1" key="1">
    <citation type="submission" date="2020-07" db="EMBL/GenBank/DDBJ databases">
        <title>Methanobacterium. sp. MethCan genome.</title>
        <authorList>
            <person name="Postec A."/>
            <person name="Quemeneur M."/>
        </authorList>
    </citation>
    <scope>NUCLEOTIDE SEQUENCE</scope>
    <source>
        <strain evidence="1">MethCAN</strain>
    </source>
</reference>
<dbReference type="InterPro" id="IPR026493">
    <property type="entry name" value="Cys-rich_pep"/>
</dbReference>
<keyword evidence="2" id="KW-1185">Reference proteome</keyword>
<dbReference type="NCBIfam" id="TIGR04165">
    <property type="entry name" value="methano_modCys"/>
    <property type="match status" value="1"/>
</dbReference>
<protein>
    <submittedName>
        <fullName evidence="1">TIGR04165 family Cys-rich peptide</fullName>
    </submittedName>
</protein>
<name>A0A8T8K8K4_9EURY</name>
<dbReference type="RefSeq" id="WP_211533119.1">
    <property type="nucleotide sequence ID" value="NZ_CP058560.1"/>
</dbReference>
<dbReference type="OrthoDB" id="84364at2157"/>
<dbReference type="AlphaFoldDB" id="A0A8T8K8K4"/>
<accession>A0A8T8K8K4</accession>
<sequence length="53" mass="6308">MKMEELMKKCPKCGCKDKKILRKIQDEHRAHATMKSILCEECGYEFQSEEKED</sequence>
<organism evidence="1 2">
    <name type="scientific">Methanobacterium alkalithermotolerans</name>
    <dbReference type="NCBI Taxonomy" id="2731220"/>
    <lineage>
        <taxon>Archaea</taxon>
        <taxon>Methanobacteriati</taxon>
        <taxon>Methanobacteriota</taxon>
        <taxon>Methanomada group</taxon>
        <taxon>Methanobacteria</taxon>
        <taxon>Methanobacteriales</taxon>
        <taxon>Methanobacteriaceae</taxon>
        <taxon>Methanobacterium</taxon>
    </lineage>
</organism>
<evidence type="ECO:0000313" key="2">
    <source>
        <dbReference type="Proteomes" id="UP000681041"/>
    </source>
</evidence>
<dbReference type="KEGG" id="meme:HYG87_10535"/>
<proteinExistence type="predicted"/>
<dbReference type="EMBL" id="CP058560">
    <property type="protein sequence ID" value="QUH24162.1"/>
    <property type="molecule type" value="Genomic_DNA"/>
</dbReference>
<dbReference type="Proteomes" id="UP000681041">
    <property type="component" value="Chromosome"/>
</dbReference>
<dbReference type="GeneID" id="64821206"/>
<evidence type="ECO:0000313" key="1">
    <source>
        <dbReference type="EMBL" id="QUH24162.1"/>
    </source>
</evidence>
<gene>
    <name evidence="1" type="ORF">HYG87_10535</name>
</gene>